<dbReference type="RefSeq" id="WP_053378474.1">
    <property type="nucleotide sequence ID" value="NZ_CP011801.1"/>
</dbReference>
<gene>
    <name evidence="13" type="ORF">NITMOv2_0638</name>
</gene>
<dbReference type="GO" id="GO:0000155">
    <property type="term" value="F:phosphorelay sensor kinase activity"/>
    <property type="evidence" value="ECO:0007669"/>
    <property type="project" value="InterPro"/>
</dbReference>
<dbReference type="PATRIC" id="fig|42253.5.peg.632"/>
<dbReference type="PANTHER" id="PTHR43065">
    <property type="entry name" value="SENSOR HISTIDINE KINASE"/>
    <property type="match status" value="1"/>
</dbReference>
<dbReference type="STRING" id="42253.NITMOv2_0638"/>
<dbReference type="PROSITE" id="PS50112">
    <property type="entry name" value="PAS"/>
    <property type="match status" value="1"/>
</dbReference>
<keyword evidence="14" id="KW-1185">Reference proteome</keyword>
<dbReference type="Pfam" id="PF25323">
    <property type="entry name" value="6TM_PilS"/>
    <property type="match status" value="1"/>
</dbReference>
<evidence type="ECO:0000256" key="3">
    <source>
        <dbReference type="ARBA" id="ARBA00022553"/>
    </source>
</evidence>
<dbReference type="InterPro" id="IPR005467">
    <property type="entry name" value="His_kinase_dom"/>
</dbReference>
<dbReference type="InterPro" id="IPR003661">
    <property type="entry name" value="HisK_dim/P_dom"/>
</dbReference>
<dbReference type="CDD" id="cd00130">
    <property type="entry name" value="PAS"/>
    <property type="match status" value="1"/>
</dbReference>
<keyword evidence="6" id="KW-0418">Kinase</keyword>
<keyword evidence="4 13" id="KW-0808">Transferase</keyword>
<dbReference type="PRINTS" id="PR00344">
    <property type="entry name" value="BCTRLSENSOR"/>
</dbReference>
<dbReference type="InterPro" id="IPR000014">
    <property type="entry name" value="PAS"/>
</dbReference>
<dbReference type="InterPro" id="IPR036890">
    <property type="entry name" value="HATPase_C_sf"/>
</dbReference>
<reference evidence="13 14" key="1">
    <citation type="journal article" date="2015" name="Proc. Natl. Acad. Sci. U.S.A.">
        <title>Expanded metabolic versatility of ubiquitous nitrite-oxidizing bacteria from the genus Nitrospira.</title>
        <authorList>
            <person name="Koch H."/>
            <person name="Lucker S."/>
            <person name="Albertsen M."/>
            <person name="Kitzinger K."/>
            <person name="Herbold C."/>
            <person name="Spieck E."/>
            <person name="Nielsen P.H."/>
            <person name="Wagner M."/>
            <person name="Daims H."/>
        </authorList>
    </citation>
    <scope>NUCLEOTIDE SEQUENCE [LARGE SCALE GENOMIC DNA]</scope>
    <source>
        <strain evidence="13 14">NSP M-1</strain>
    </source>
</reference>
<dbReference type="AlphaFoldDB" id="A0A0K2G892"/>
<evidence type="ECO:0000259" key="11">
    <source>
        <dbReference type="PROSITE" id="PS50112"/>
    </source>
</evidence>
<keyword evidence="7" id="KW-0067">ATP-binding</keyword>
<dbReference type="SUPFAM" id="SSF55874">
    <property type="entry name" value="ATPase domain of HSP90 chaperone/DNA topoisomerase II/histidine kinase"/>
    <property type="match status" value="1"/>
</dbReference>
<comment type="catalytic activity">
    <reaction evidence="1">
        <text>ATP + protein L-histidine = ADP + protein N-phospho-L-histidine.</text>
        <dbReference type="EC" id="2.7.13.3"/>
    </reaction>
</comment>
<dbReference type="NCBIfam" id="TIGR00229">
    <property type="entry name" value="sensory_box"/>
    <property type="match status" value="1"/>
</dbReference>
<dbReference type="EC" id="2.7.13.3" evidence="2"/>
<dbReference type="Proteomes" id="UP000069205">
    <property type="component" value="Chromosome"/>
</dbReference>
<evidence type="ECO:0000259" key="12">
    <source>
        <dbReference type="PROSITE" id="PS50113"/>
    </source>
</evidence>
<dbReference type="SUPFAM" id="SSF47384">
    <property type="entry name" value="Homodimeric domain of signal transducing histidine kinase"/>
    <property type="match status" value="1"/>
</dbReference>
<evidence type="ECO:0000256" key="7">
    <source>
        <dbReference type="ARBA" id="ARBA00022840"/>
    </source>
</evidence>
<dbReference type="PROSITE" id="PS50113">
    <property type="entry name" value="PAC"/>
    <property type="match status" value="1"/>
</dbReference>
<dbReference type="OrthoDB" id="9773941at2"/>
<evidence type="ECO:0000256" key="2">
    <source>
        <dbReference type="ARBA" id="ARBA00012438"/>
    </source>
</evidence>
<feature type="transmembrane region" description="Helical" evidence="9">
    <location>
        <begin position="94"/>
        <end position="110"/>
    </location>
</feature>
<evidence type="ECO:0000256" key="4">
    <source>
        <dbReference type="ARBA" id="ARBA00022679"/>
    </source>
</evidence>
<feature type="transmembrane region" description="Helical" evidence="9">
    <location>
        <begin position="159"/>
        <end position="177"/>
    </location>
</feature>
<feature type="transmembrane region" description="Helical" evidence="9">
    <location>
        <begin position="70"/>
        <end position="88"/>
    </location>
</feature>
<dbReference type="Pfam" id="PF00512">
    <property type="entry name" value="HisKA"/>
    <property type="match status" value="1"/>
</dbReference>
<protein>
    <recommendedName>
        <fullName evidence="2">histidine kinase</fullName>
        <ecNumber evidence="2">2.7.13.3</ecNumber>
    </recommendedName>
</protein>
<name>A0A0K2G892_NITMO</name>
<dbReference type="InterPro" id="IPR003594">
    <property type="entry name" value="HATPase_dom"/>
</dbReference>
<evidence type="ECO:0000256" key="1">
    <source>
        <dbReference type="ARBA" id="ARBA00000085"/>
    </source>
</evidence>
<feature type="transmembrane region" description="Helical" evidence="9">
    <location>
        <begin position="39"/>
        <end position="58"/>
    </location>
</feature>
<evidence type="ECO:0000259" key="10">
    <source>
        <dbReference type="PROSITE" id="PS50109"/>
    </source>
</evidence>
<keyword evidence="9" id="KW-0472">Membrane</keyword>
<dbReference type="KEGG" id="nmv:NITMOv2_0638"/>
<keyword evidence="9" id="KW-1133">Transmembrane helix</keyword>
<dbReference type="GO" id="GO:0005524">
    <property type="term" value="F:ATP binding"/>
    <property type="evidence" value="ECO:0007669"/>
    <property type="project" value="UniProtKB-KW"/>
</dbReference>
<dbReference type="EMBL" id="CP011801">
    <property type="protein sequence ID" value="ALA57074.1"/>
    <property type="molecule type" value="Genomic_DNA"/>
</dbReference>
<sequence length="564" mass="62799">MGTIKTRIQWLMGLRVLVVTLLLGLSITFQVTKGEPTETFYALIAFTYAVTIPYALVLRRLTSIEALTRFAWVQVGIDFLLETVLIARTGGIESPFAVLYVISVTVASLVPRRRVGVLTASLCIILFGVLTNVQLYGLLEPWGWLPRTRLSAPETLQTFGVYSLAFLVVGFLSGALADQLRQADQSLREKEQGLSRLQAFHENIVHSISSGVFTTDDVGRITSFNPAAQEATGYSLEQVRGRPWREVFNWHPDRSADERLLDQTANMRFEVECKRADGNRLVLGMTLSPLHEQGKETGLVGVFKDLTQIRDLEEEMRRKEWLASLGEMSAGMAHEIRNPLGALAGAMQMLRKDFHADDTSARLMDIAVREATRLDAIITEFLQYARPPALDLAEYDLNKVLAETLDLVQHEARTRQHITIVTSLAQGPLPGHIDQDQMKQVFWNLATNAFDAMPQGGQLAIATGCRRIDAGGRKADVIEIAFQDSGEGIPKKNLEKIFLPFFTTKKQGSGLGLAAVHRIVDLHGGWIKVDSQPGQGSRFVVCLPRTADSNVRLWHEGREPWKRS</sequence>
<dbReference type="InterPro" id="IPR035965">
    <property type="entry name" value="PAS-like_dom_sf"/>
</dbReference>
<dbReference type="InterPro" id="IPR004358">
    <property type="entry name" value="Sig_transdc_His_kin-like_C"/>
</dbReference>
<accession>A0A0K2G892</accession>
<keyword evidence="3" id="KW-0597">Phosphoprotein</keyword>
<feature type="transmembrane region" description="Helical" evidence="9">
    <location>
        <begin position="12"/>
        <end position="33"/>
    </location>
</feature>
<dbReference type="Gene3D" id="3.30.565.10">
    <property type="entry name" value="Histidine kinase-like ATPase, C-terminal domain"/>
    <property type="match status" value="1"/>
</dbReference>
<feature type="domain" description="PAS" evidence="11">
    <location>
        <begin position="197"/>
        <end position="242"/>
    </location>
</feature>
<dbReference type="CDD" id="cd00082">
    <property type="entry name" value="HisKA"/>
    <property type="match status" value="1"/>
</dbReference>
<evidence type="ECO:0000256" key="6">
    <source>
        <dbReference type="ARBA" id="ARBA00022777"/>
    </source>
</evidence>
<proteinExistence type="predicted"/>
<dbReference type="Gene3D" id="3.30.450.20">
    <property type="entry name" value="PAS domain"/>
    <property type="match status" value="1"/>
</dbReference>
<evidence type="ECO:0000256" key="9">
    <source>
        <dbReference type="SAM" id="Phobius"/>
    </source>
</evidence>
<evidence type="ECO:0000313" key="14">
    <source>
        <dbReference type="Proteomes" id="UP000069205"/>
    </source>
</evidence>
<dbReference type="InterPro" id="IPR000700">
    <property type="entry name" value="PAS-assoc_C"/>
</dbReference>
<dbReference type="SMART" id="SM00091">
    <property type="entry name" value="PAS"/>
    <property type="match status" value="1"/>
</dbReference>
<feature type="domain" description="Histidine kinase" evidence="10">
    <location>
        <begin position="331"/>
        <end position="547"/>
    </location>
</feature>
<dbReference type="InterPro" id="IPR036097">
    <property type="entry name" value="HisK_dim/P_sf"/>
</dbReference>
<dbReference type="Pfam" id="PF13426">
    <property type="entry name" value="PAS_9"/>
    <property type="match status" value="1"/>
</dbReference>
<evidence type="ECO:0000256" key="5">
    <source>
        <dbReference type="ARBA" id="ARBA00022741"/>
    </source>
</evidence>
<dbReference type="SUPFAM" id="SSF55785">
    <property type="entry name" value="PYP-like sensor domain (PAS domain)"/>
    <property type="match status" value="1"/>
</dbReference>
<keyword evidence="8" id="KW-0902">Two-component regulatory system</keyword>
<dbReference type="PROSITE" id="PS50109">
    <property type="entry name" value="HIS_KIN"/>
    <property type="match status" value="1"/>
</dbReference>
<keyword evidence="9" id="KW-0812">Transmembrane</keyword>
<dbReference type="SMART" id="SM00388">
    <property type="entry name" value="HisKA"/>
    <property type="match status" value="1"/>
</dbReference>
<dbReference type="SMART" id="SM00387">
    <property type="entry name" value="HATPase_c"/>
    <property type="match status" value="1"/>
</dbReference>
<feature type="domain" description="PAC" evidence="12">
    <location>
        <begin position="267"/>
        <end position="318"/>
    </location>
</feature>
<organism evidence="13 14">
    <name type="scientific">Nitrospira moscoviensis</name>
    <dbReference type="NCBI Taxonomy" id="42253"/>
    <lineage>
        <taxon>Bacteria</taxon>
        <taxon>Pseudomonadati</taxon>
        <taxon>Nitrospirota</taxon>
        <taxon>Nitrospiria</taxon>
        <taxon>Nitrospirales</taxon>
        <taxon>Nitrospiraceae</taxon>
        <taxon>Nitrospira</taxon>
    </lineage>
</organism>
<evidence type="ECO:0000256" key="8">
    <source>
        <dbReference type="ARBA" id="ARBA00023012"/>
    </source>
</evidence>
<dbReference type="Gene3D" id="1.10.287.130">
    <property type="match status" value="1"/>
</dbReference>
<dbReference type="Pfam" id="PF02518">
    <property type="entry name" value="HATPase_c"/>
    <property type="match status" value="1"/>
</dbReference>
<keyword evidence="5" id="KW-0547">Nucleotide-binding</keyword>
<evidence type="ECO:0000313" key="13">
    <source>
        <dbReference type="EMBL" id="ALA57074.1"/>
    </source>
</evidence>
<dbReference type="PANTHER" id="PTHR43065:SF10">
    <property type="entry name" value="PEROXIDE STRESS-ACTIVATED HISTIDINE KINASE MAK3"/>
    <property type="match status" value="1"/>
</dbReference>
<feature type="transmembrane region" description="Helical" evidence="9">
    <location>
        <begin position="117"/>
        <end position="139"/>
    </location>
</feature>